<dbReference type="EMBL" id="JAGTTL010000026">
    <property type="protein sequence ID" value="KAK6301583.1"/>
    <property type="molecule type" value="Genomic_DNA"/>
</dbReference>
<evidence type="ECO:0000256" key="5">
    <source>
        <dbReference type="SAM" id="MobiDB-lite"/>
    </source>
</evidence>
<dbReference type="GO" id="GO:0005737">
    <property type="term" value="C:cytoplasm"/>
    <property type="evidence" value="ECO:0007669"/>
    <property type="project" value="UniProtKB-SubCell"/>
</dbReference>
<feature type="coiled-coil region" evidence="4">
    <location>
        <begin position="494"/>
        <end position="521"/>
    </location>
</feature>
<comment type="similarity">
    <text evidence="2">Belongs to the vinculin/alpha-catenin family.</text>
</comment>
<sequence length="1511" mass="167603">MLQQLQTELTSSQYQCPGMASLLDQAGLIKTAAIEKVVAPIAAHLVHLVLLCERAEGLEGPEQFTQLEGEAQAVARATKNMAAVACRRSEATDDEVMRTEMSSLVEPMTVSGQHVLLAAQKLSIQPSLAEHREELITATQNVLLGVVKILLVEDNATVRKIVAAADWVLDCLSSLGSSLDIPSLLKAFHRFTEALVLLNNLVVERAEALQDPRQTEHLHNSLYTLRKCISMLHTAMVTTIKHPTSEQAQAAKMYILDKVKSTVKDIVTTLESDCRRGGGAFGPCGYYTDRRDGLIRLLASSSSSSSISNLDSLLRDLVFHCMVVANSSRRELQHSVVDHCRHVLHLWSEMSRLVKLPENHHDDNLNQHLHSICFSLMQRIQNLDSAMMTAVLYQVLDTFVTGSSPLEELVNMVGQVLENDSVEELLVDPVSIQLLLMDLLSQADRMIQVASFISAFATDSKSLENVENSRACLTRLKAGIEPLALELDKDGSDLENCFEAVQKLHDLCERWEEETGQLQNALCDIIDVREFTSLAVHEMANDQCGCDTAYKAQNHKLFRKHADNLISHTKQVVHSVRRHVDKSDNPIYRNGLLVLLKQVEASQAKVVGSVRDMCSGSSLDVNVYSLFSDHAFVVIQHFKVLREGLDGQQHPHLLSPLREDARQRIVLSSVQATNQAQGSVMDQEIRDLGLQFPVLDVSERDSPVECKVESSEKEIGEPVMAHKDFNNDLNGLAVSGEANPIPKPFDFDLLPLLYEVVTVTKEKDVTVLSKVCTGVLKLSNCYAQAAKEASTIVDAVDSQTLDIFRSELVALTPQLVQTAQETAMSLAMSTDSLYKHSTLFSDLINNIRKVLLPAAGTWYHSVYSMFQGRPPNMAATAISQELSEVMSLCADVVQLLTSSDITAPSDCQETFTVLHSKLNKVHNNTRQLLELASSSTSGQADQLEGPCILWALSVKVLLNSLDKILGTRETLMRQLTPQKRLAAMSENSLRIQEAARLTSVNCKSAYKVKTLTQLQEELKTLTEAYLQVAEDLCIVSLSGILQFARSELLQRQLLIKMRVLSGHLNKANKDYVTAIQNIVNIAYTASKHHKDDKTSEEAQETFETAAESLFKNAKAATKSVEDCFNYIRNPRARINLRSINDHLSFQISDIVSRARLVVETHCIYDTLSLEIQIQCWSAKAHFVAEEIYKVDGLSQEAKEHVKVCLQGGTPGGSKEGMTETNLSPTLKRLDYQPDIARWQTTNPGNINTTEQNARICGATPKYEPAMATKQYDAPSSAVFRDTLSLTFYTPSLTYTTITPSLTYTTLFLKQETDRWDARGNRIVQVTREMADQIYHMAQYLRRKGPILSKEMFVSTAKGVVSNCQSITHFVKVISNHCLDKQCTAELSLRVEQILTITNQLTIISSVNALTPGSKSSDEILVKNAQNLLQIVLQGIRAAETACIKGLKQPASNSDGAEAAALCFQWKRNLQMHRAQQNCNTDTDDLGLRKTSQHRESPSLAPPIHIQEQGSK</sequence>
<dbReference type="Gene3D" id="1.20.120.230">
    <property type="entry name" value="Alpha-catenin/vinculin-like"/>
    <property type="match status" value="2"/>
</dbReference>
<evidence type="ECO:0000256" key="1">
    <source>
        <dbReference type="ARBA" id="ARBA00004496"/>
    </source>
</evidence>
<dbReference type="GO" id="GO:0051015">
    <property type="term" value="F:actin filament binding"/>
    <property type="evidence" value="ECO:0007669"/>
    <property type="project" value="InterPro"/>
</dbReference>
<dbReference type="GO" id="GO:0016477">
    <property type="term" value="P:cell migration"/>
    <property type="evidence" value="ECO:0007669"/>
    <property type="project" value="TreeGrafter"/>
</dbReference>
<dbReference type="Proteomes" id="UP001356427">
    <property type="component" value="Unassembled WGS sequence"/>
</dbReference>
<evidence type="ECO:0000313" key="6">
    <source>
        <dbReference type="EMBL" id="KAK6301583.1"/>
    </source>
</evidence>
<dbReference type="Gene3D" id="1.20.120.810">
    <property type="entry name" value="Vinculin, Vh2 four-helix bundle"/>
    <property type="match status" value="2"/>
</dbReference>
<evidence type="ECO:0000256" key="4">
    <source>
        <dbReference type="SAM" id="Coils"/>
    </source>
</evidence>
<proteinExistence type="inferred from homology"/>
<dbReference type="GO" id="GO:0016342">
    <property type="term" value="C:catenin complex"/>
    <property type="evidence" value="ECO:0007669"/>
    <property type="project" value="TreeGrafter"/>
</dbReference>
<dbReference type="PANTHER" id="PTHR18914:SF30">
    <property type="entry name" value="VINCULIN_ALPHA-CATENIN FAMILY MEMBER 1"/>
    <property type="match status" value="1"/>
</dbReference>
<protein>
    <submittedName>
        <fullName evidence="6">Uncharacterized protein</fullName>
    </submittedName>
</protein>
<keyword evidence="4" id="KW-0175">Coiled coil</keyword>
<evidence type="ECO:0000256" key="2">
    <source>
        <dbReference type="ARBA" id="ARBA00008376"/>
    </source>
</evidence>
<dbReference type="InterPro" id="IPR036723">
    <property type="entry name" value="Alpha-catenin/vinculin-like_sf"/>
</dbReference>
<feature type="region of interest" description="Disordered" evidence="5">
    <location>
        <begin position="1479"/>
        <end position="1511"/>
    </location>
</feature>
<dbReference type="Pfam" id="PF01044">
    <property type="entry name" value="Vinculin"/>
    <property type="match status" value="2"/>
</dbReference>
<reference evidence="6 7" key="1">
    <citation type="submission" date="2021-04" db="EMBL/GenBank/DDBJ databases">
        <authorList>
            <person name="De Guttry C."/>
            <person name="Zahm M."/>
            <person name="Klopp C."/>
            <person name="Cabau C."/>
            <person name="Louis A."/>
            <person name="Berthelot C."/>
            <person name="Parey E."/>
            <person name="Roest Crollius H."/>
            <person name="Montfort J."/>
            <person name="Robinson-Rechavi M."/>
            <person name="Bucao C."/>
            <person name="Bouchez O."/>
            <person name="Gislard M."/>
            <person name="Lluch J."/>
            <person name="Milhes M."/>
            <person name="Lampietro C."/>
            <person name="Lopez Roques C."/>
            <person name="Donnadieu C."/>
            <person name="Braasch I."/>
            <person name="Desvignes T."/>
            <person name="Postlethwait J."/>
            <person name="Bobe J."/>
            <person name="Wedekind C."/>
            <person name="Guiguen Y."/>
        </authorList>
    </citation>
    <scope>NUCLEOTIDE SEQUENCE [LARGE SCALE GENOMIC DNA]</scope>
    <source>
        <strain evidence="6">Cs_M1</strain>
        <tissue evidence="6">Blood</tissue>
    </source>
</reference>
<evidence type="ECO:0000313" key="7">
    <source>
        <dbReference type="Proteomes" id="UP001356427"/>
    </source>
</evidence>
<comment type="caution">
    <text evidence="6">The sequence shown here is derived from an EMBL/GenBank/DDBJ whole genome shotgun (WGS) entry which is preliminary data.</text>
</comment>
<name>A0AAN8L195_9TELE</name>
<dbReference type="GO" id="GO:0098609">
    <property type="term" value="P:cell-cell adhesion"/>
    <property type="evidence" value="ECO:0007669"/>
    <property type="project" value="TreeGrafter"/>
</dbReference>
<gene>
    <name evidence="6" type="ORF">J4Q44_G00276360</name>
</gene>
<dbReference type="PANTHER" id="PTHR18914">
    <property type="entry name" value="ALPHA CATENIN"/>
    <property type="match status" value="1"/>
</dbReference>
<comment type="subcellular location">
    <subcellularLocation>
        <location evidence="1">Cytoplasm</location>
    </subcellularLocation>
</comment>
<dbReference type="SUPFAM" id="SSF47220">
    <property type="entry name" value="alpha-catenin/vinculin-like"/>
    <property type="match status" value="2"/>
</dbReference>
<keyword evidence="7" id="KW-1185">Reference proteome</keyword>
<dbReference type="GO" id="GO:0005912">
    <property type="term" value="C:adherens junction"/>
    <property type="evidence" value="ECO:0007669"/>
    <property type="project" value="TreeGrafter"/>
</dbReference>
<dbReference type="InterPro" id="IPR006077">
    <property type="entry name" value="Vinculin/catenin"/>
</dbReference>
<keyword evidence="3" id="KW-0963">Cytoplasm</keyword>
<accession>A0AAN8L195</accession>
<dbReference type="GO" id="GO:0008013">
    <property type="term" value="F:beta-catenin binding"/>
    <property type="evidence" value="ECO:0007669"/>
    <property type="project" value="TreeGrafter"/>
</dbReference>
<evidence type="ECO:0000256" key="3">
    <source>
        <dbReference type="ARBA" id="ARBA00022490"/>
    </source>
</evidence>
<organism evidence="6 7">
    <name type="scientific">Coregonus suidteri</name>
    <dbReference type="NCBI Taxonomy" id="861788"/>
    <lineage>
        <taxon>Eukaryota</taxon>
        <taxon>Metazoa</taxon>
        <taxon>Chordata</taxon>
        <taxon>Craniata</taxon>
        <taxon>Vertebrata</taxon>
        <taxon>Euteleostomi</taxon>
        <taxon>Actinopterygii</taxon>
        <taxon>Neopterygii</taxon>
        <taxon>Teleostei</taxon>
        <taxon>Protacanthopterygii</taxon>
        <taxon>Salmoniformes</taxon>
        <taxon>Salmonidae</taxon>
        <taxon>Coregoninae</taxon>
        <taxon>Coregonus</taxon>
    </lineage>
</organism>